<evidence type="ECO:0000313" key="4">
    <source>
        <dbReference type="Proteomes" id="UP001319200"/>
    </source>
</evidence>
<proteinExistence type="predicted"/>
<sequence>MIKPVSPVRKIVGLLACFTMAAALLSSCQKSGSPQESRASLSTLNTLTEEEEKAGWKLLFNGETLDGWKRYNHDSIGPLWTVQDGMIVYNGEGLVEGIGKTGSGSLITIQQFGNFELTADWKVSPGANSGILYHVMEKPEYEFDHVTGPEYQVLDDVGFKGHSLGDTQKAGSNYGMYGAPYGKRLLPAGEWNTARIIYNNGHVEHWLNGEKTVEFDENSEDFKERLSNSQWSEYPDWNKFKTGSISLQNHKAPVYFRNIKIKEL</sequence>
<reference evidence="3 4" key="1">
    <citation type="submission" date="2021-05" db="EMBL/GenBank/DDBJ databases">
        <title>A Polyphasic approach of four new species of the genus Ohtaekwangia: Ohtaekwangia histidinii sp. nov., Ohtaekwangia cretensis sp. nov., Ohtaekwangia indiensis sp. nov., Ohtaekwangia reichenbachii sp. nov. from diverse environment.</title>
        <authorList>
            <person name="Octaviana S."/>
        </authorList>
    </citation>
    <scope>NUCLEOTIDE SEQUENCE [LARGE SCALE GENOMIC DNA]</scope>
    <source>
        <strain evidence="3 4">PWU4</strain>
    </source>
</reference>
<protein>
    <submittedName>
        <fullName evidence="3">DUF1080 domain-containing protein</fullName>
    </submittedName>
</protein>
<feature type="domain" description="3-keto-alpha-glucoside-1,2-lyase/3-keto-2-hydroxy-glucal hydratase" evidence="2">
    <location>
        <begin position="55"/>
        <end position="262"/>
    </location>
</feature>
<gene>
    <name evidence="3" type="ORF">KK083_09920</name>
</gene>
<dbReference type="RefSeq" id="WP_254162998.1">
    <property type="nucleotide sequence ID" value="NZ_JAHESF010000008.1"/>
</dbReference>
<dbReference type="Proteomes" id="UP001319200">
    <property type="component" value="Unassembled WGS sequence"/>
</dbReference>
<comment type="caution">
    <text evidence="3">The sequence shown here is derived from an EMBL/GenBank/DDBJ whole genome shotgun (WGS) entry which is preliminary data.</text>
</comment>
<feature type="signal peptide" evidence="1">
    <location>
        <begin position="1"/>
        <end position="21"/>
    </location>
</feature>
<keyword evidence="1" id="KW-0732">Signal</keyword>
<name>A0AAP2GP93_9BACT</name>
<dbReference type="Pfam" id="PF06439">
    <property type="entry name" value="3keto-disac_hyd"/>
    <property type="match status" value="1"/>
</dbReference>
<organism evidence="3 4">
    <name type="scientific">Chryseosolibacter histidini</name>
    <dbReference type="NCBI Taxonomy" id="2782349"/>
    <lineage>
        <taxon>Bacteria</taxon>
        <taxon>Pseudomonadati</taxon>
        <taxon>Bacteroidota</taxon>
        <taxon>Cytophagia</taxon>
        <taxon>Cytophagales</taxon>
        <taxon>Chryseotaleaceae</taxon>
        <taxon>Chryseosolibacter</taxon>
    </lineage>
</organism>
<dbReference type="PROSITE" id="PS51257">
    <property type="entry name" value="PROKAR_LIPOPROTEIN"/>
    <property type="match status" value="1"/>
</dbReference>
<dbReference type="Gene3D" id="2.60.120.560">
    <property type="entry name" value="Exo-inulinase, domain 1"/>
    <property type="match status" value="1"/>
</dbReference>
<dbReference type="AlphaFoldDB" id="A0AAP2GP93"/>
<evidence type="ECO:0000313" key="3">
    <source>
        <dbReference type="EMBL" id="MBT1697192.1"/>
    </source>
</evidence>
<keyword evidence="4" id="KW-1185">Reference proteome</keyword>
<dbReference type="InterPro" id="IPR010496">
    <property type="entry name" value="AL/BT2_dom"/>
</dbReference>
<accession>A0AAP2GP93</accession>
<feature type="chain" id="PRO_5042941340" evidence="1">
    <location>
        <begin position="22"/>
        <end position="264"/>
    </location>
</feature>
<evidence type="ECO:0000256" key="1">
    <source>
        <dbReference type="SAM" id="SignalP"/>
    </source>
</evidence>
<evidence type="ECO:0000259" key="2">
    <source>
        <dbReference type="Pfam" id="PF06439"/>
    </source>
</evidence>
<dbReference type="EMBL" id="JAHESF010000008">
    <property type="protein sequence ID" value="MBT1697192.1"/>
    <property type="molecule type" value="Genomic_DNA"/>
</dbReference>
<dbReference type="GO" id="GO:0016787">
    <property type="term" value="F:hydrolase activity"/>
    <property type="evidence" value="ECO:0007669"/>
    <property type="project" value="InterPro"/>
</dbReference>